<name>A0A6J6W743_9ZZZZ</name>
<gene>
    <name evidence="1" type="ORF">UFOPK1939_00166</name>
    <name evidence="2" type="ORF">UFOPK2938_00722</name>
</gene>
<dbReference type="AlphaFoldDB" id="A0A6J6W743"/>
<evidence type="ECO:0000313" key="2">
    <source>
        <dbReference type="EMBL" id="CAB4780952.1"/>
    </source>
</evidence>
<dbReference type="InterPro" id="IPR023393">
    <property type="entry name" value="START-like_dom_sf"/>
</dbReference>
<dbReference type="Pfam" id="PF10604">
    <property type="entry name" value="Polyketide_cyc2"/>
    <property type="match status" value="1"/>
</dbReference>
<accession>A0A6J6W743</accession>
<dbReference type="SUPFAM" id="SSF55961">
    <property type="entry name" value="Bet v1-like"/>
    <property type="match status" value="1"/>
</dbReference>
<evidence type="ECO:0000313" key="1">
    <source>
        <dbReference type="EMBL" id="CAB4615532.1"/>
    </source>
</evidence>
<proteinExistence type="predicted"/>
<dbReference type="CDD" id="cd07812">
    <property type="entry name" value="SRPBCC"/>
    <property type="match status" value="1"/>
</dbReference>
<organism evidence="2">
    <name type="scientific">freshwater metagenome</name>
    <dbReference type="NCBI Taxonomy" id="449393"/>
    <lineage>
        <taxon>unclassified sequences</taxon>
        <taxon>metagenomes</taxon>
        <taxon>ecological metagenomes</taxon>
    </lineage>
</organism>
<dbReference type="Gene3D" id="3.30.530.20">
    <property type="match status" value="1"/>
</dbReference>
<reference evidence="2" key="1">
    <citation type="submission" date="2020-05" db="EMBL/GenBank/DDBJ databases">
        <authorList>
            <person name="Chiriac C."/>
            <person name="Salcher M."/>
            <person name="Ghai R."/>
            <person name="Kavagutti S V."/>
        </authorList>
    </citation>
    <scope>NUCLEOTIDE SEQUENCE</scope>
</reference>
<sequence>MTNVTVDIIIDAPCEAVWDVVFDWTRQGEWILGTKVSVASGDGASQGSVIEAWSGVGKVGFLDTFVISVWDRARICEVVHTGNVVVGTGTFEFFELPNNRTRFVWAEDLELPLGKLGQLGWPIAKPFFSFGVKKSLEKLARLVES</sequence>
<dbReference type="EMBL" id="CAEZVF010000013">
    <property type="protein sequence ID" value="CAB4615532.1"/>
    <property type="molecule type" value="Genomic_DNA"/>
</dbReference>
<dbReference type="InterPro" id="IPR019587">
    <property type="entry name" value="Polyketide_cyclase/dehydratase"/>
</dbReference>
<dbReference type="EMBL" id="CAEZZX010000135">
    <property type="protein sequence ID" value="CAB4780952.1"/>
    <property type="molecule type" value="Genomic_DNA"/>
</dbReference>
<protein>
    <submittedName>
        <fullName evidence="2">Unannotated protein</fullName>
    </submittedName>
</protein>